<dbReference type="PANTHER" id="PTHR32347:SF14">
    <property type="entry name" value="EFFLUX SYSTEM COMPONENT YKNX-RELATED"/>
    <property type="match status" value="1"/>
</dbReference>
<dbReference type="Gene3D" id="1.10.287.470">
    <property type="entry name" value="Helix hairpin bin"/>
    <property type="match status" value="1"/>
</dbReference>
<evidence type="ECO:0000256" key="5">
    <source>
        <dbReference type="SAM" id="MobiDB-lite"/>
    </source>
</evidence>
<keyword evidence="3 4" id="KW-0175">Coiled coil</keyword>
<dbReference type="InterPro" id="IPR050465">
    <property type="entry name" value="UPF0194_transport"/>
</dbReference>
<dbReference type="SUPFAM" id="SSF111369">
    <property type="entry name" value="HlyD-like secretion proteins"/>
    <property type="match status" value="1"/>
</dbReference>
<evidence type="ECO:0000313" key="10">
    <source>
        <dbReference type="Proteomes" id="UP000032266"/>
    </source>
</evidence>
<dbReference type="HOGENOM" id="CLU_018816_14_1_6"/>
<dbReference type="InterPro" id="IPR058647">
    <property type="entry name" value="BSH_CzcB-like"/>
</dbReference>
<dbReference type="GO" id="GO:0030313">
    <property type="term" value="C:cell envelope"/>
    <property type="evidence" value="ECO:0007669"/>
    <property type="project" value="UniProtKB-SubCell"/>
</dbReference>
<dbReference type="Pfam" id="PF25973">
    <property type="entry name" value="BSH_CzcB"/>
    <property type="match status" value="1"/>
</dbReference>
<evidence type="ECO:0000259" key="8">
    <source>
        <dbReference type="Pfam" id="PF25973"/>
    </source>
</evidence>
<gene>
    <name evidence="9" type="ORF">YC6258_00485</name>
</gene>
<evidence type="ECO:0000256" key="1">
    <source>
        <dbReference type="ARBA" id="ARBA00004196"/>
    </source>
</evidence>
<dbReference type="OrthoDB" id="9806939at2"/>
<evidence type="ECO:0000256" key="2">
    <source>
        <dbReference type="ARBA" id="ARBA00009477"/>
    </source>
</evidence>
<dbReference type="NCBIfam" id="TIGR01730">
    <property type="entry name" value="RND_mfp"/>
    <property type="match status" value="1"/>
</dbReference>
<keyword evidence="10" id="KW-1185">Reference proteome</keyword>
<dbReference type="GO" id="GO:0016020">
    <property type="term" value="C:membrane"/>
    <property type="evidence" value="ECO:0007669"/>
    <property type="project" value="InterPro"/>
</dbReference>
<dbReference type="InterPro" id="IPR058792">
    <property type="entry name" value="Beta-barrel_RND_2"/>
</dbReference>
<proteinExistence type="inferred from homology"/>
<dbReference type="PATRIC" id="fig|1445510.3.peg.469"/>
<feature type="compositionally biased region" description="Polar residues" evidence="5">
    <location>
        <begin position="390"/>
        <end position="402"/>
    </location>
</feature>
<organism evidence="9 10">
    <name type="scientific">Gynuella sunshinyii YC6258</name>
    <dbReference type="NCBI Taxonomy" id="1445510"/>
    <lineage>
        <taxon>Bacteria</taxon>
        <taxon>Pseudomonadati</taxon>
        <taxon>Pseudomonadota</taxon>
        <taxon>Gammaproteobacteria</taxon>
        <taxon>Oceanospirillales</taxon>
        <taxon>Saccharospirillaceae</taxon>
        <taxon>Gynuella</taxon>
    </lineage>
</organism>
<feature type="coiled-coil region" evidence="4">
    <location>
        <begin position="128"/>
        <end position="155"/>
    </location>
</feature>
<keyword evidence="6" id="KW-1133">Transmembrane helix</keyword>
<evidence type="ECO:0000256" key="4">
    <source>
        <dbReference type="SAM" id="Coils"/>
    </source>
</evidence>
<dbReference type="EMBL" id="CP007142">
    <property type="protein sequence ID" value="AJQ92535.1"/>
    <property type="molecule type" value="Genomic_DNA"/>
</dbReference>
<name>A0A0C5UYX8_9GAMM</name>
<dbReference type="Gene3D" id="2.40.30.170">
    <property type="match status" value="1"/>
</dbReference>
<dbReference type="STRING" id="1445510.YC6258_00485"/>
<dbReference type="RefSeq" id="WP_044615574.1">
    <property type="nucleotide sequence ID" value="NZ_CP007142.1"/>
</dbReference>
<dbReference type="InterPro" id="IPR006143">
    <property type="entry name" value="RND_pump_MFP"/>
</dbReference>
<feature type="domain" description="CusB-like beta-barrel" evidence="7">
    <location>
        <begin position="249"/>
        <end position="324"/>
    </location>
</feature>
<evidence type="ECO:0000313" key="9">
    <source>
        <dbReference type="EMBL" id="AJQ92535.1"/>
    </source>
</evidence>
<accession>A0A0C5UYX8</accession>
<dbReference type="Gene3D" id="2.40.420.20">
    <property type="match status" value="1"/>
</dbReference>
<evidence type="ECO:0000256" key="3">
    <source>
        <dbReference type="ARBA" id="ARBA00023054"/>
    </source>
</evidence>
<evidence type="ECO:0000256" key="6">
    <source>
        <dbReference type="SAM" id="Phobius"/>
    </source>
</evidence>
<protein>
    <submittedName>
        <fullName evidence="9">Membrane-fusion protein</fullName>
    </submittedName>
</protein>
<dbReference type="AlphaFoldDB" id="A0A0C5UYX8"/>
<dbReference type="KEGG" id="gsn:YC6258_00485"/>
<dbReference type="GO" id="GO:0022857">
    <property type="term" value="F:transmembrane transporter activity"/>
    <property type="evidence" value="ECO:0007669"/>
    <property type="project" value="InterPro"/>
</dbReference>
<keyword evidence="6" id="KW-0812">Transmembrane</keyword>
<feature type="domain" description="CzcB-like barrel-sandwich hybrid" evidence="8">
    <location>
        <begin position="82"/>
        <end position="231"/>
    </location>
</feature>
<reference evidence="9 10" key="1">
    <citation type="submission" date="2014-01" db="EMBL/GenBank/DDBJ databases">
        <title>Full genme sequencing of cellulolytic bacterium Gynuella sunshinyii YC6258T gen. nov., sp. nov.</title>
        <authorList>
            <person name="Khan H."/>
            <person name="Chung E.J."/>
            <person name="Chung Y.R."/>
        </authorList>
    </citation>
    <scope>NUCLEOTIDE SEQUENCE [LARGE SCALE GENOMIC DNA]</scope>
    <source>
        <strain evidence="9 10">YC6258</strain>
    </source>
</reference>
<keyword evidence="6" id="KW-0472">Membrane</keyword>
<feature type="transmembrane region" description="Helical" evidence="6">
    <location>
        <begin position="27"/>
        <end position="46"/>
    </location>
</feature>
<dbReference type="Proteomes" id="UP000032266">
    <property type="component" value="Chromosome"/>
</dbReference>
<dbReference type="PANTHER" id="PTHR32347">
    <property type="entry name" value="EFFLUX SYSTEM COMPONENT YKNX-RELATED"/>
    <property type="match status" value="1"/>
</dbReference>
<sequence>MMSNQSNEQLAQLGLTSTSGKRKALKWGIILALLLLAGGSGVYYFGRGQNQVNIVFKTDAAIQGDLAVTVSATGSIEPTDEVEVSSELSGIITDVYVDYNDQVIKGQVLARLNTSTLEADVLVKKASLKSAQASLQQARAEAREAKAQYEHYLQVWELSGGKVPSKQDLNAYEIDWEVAQAAQLSADASVEVARANLESAQSDLSKAEIVSPIDGVVLAKDVEPGQTVASSYSAPTLFLLARDLSSMELHVDIDEADIGLIKLGQQATFTVDAYSGRSFTGQISQIRLASTEDSDTSVVSYETILTVPNPERLLLPSMTAVTDIAVESATDTLTIANAALRYQPVFGPAPGGSVSPPDKARSGNFLSNLLDGGRRGPGGRGPGGPPGENFRQNTNTTTMNGSLEGASTTVWVLRDNHPVPVHIETGISDGLRTQVISGDLQVGDLVITDSTQVQS</sequence>
<dbReference type="Pfam" id="PF25954">
    <property type="entry name" value="Beta-barrel_RND_2"/>
    <property type="match status" value="1"/>
</dbReference>
<comment type="similarity">
    <text evidence="2">Belongs to the membrane fusion protein (MFP) (TC 8.A.1) family.</text>
</comment>
<comment type="subcellular location">
    <subcellularLocation>
        <location evidence="1">Cell envelope</location>
    </subcellularLocation>
</comment>
<dbReference type="Gene3D" id="2.40.50.100">
    <property type="match status" value="1"/>
</dbReference>
<feature type="region of interest" description="Disordered" evidence="5">
    <location>
        <begin position="347"/>
        <end position="402"/>
    </location>
</feature>
<evidence type="ECO:0000259" key="7">
    <source>
        <dbReference type="Pfam" id="PF25954"/>
    </source>
</evidence>